<dbReference type="InterPro" id="IPR009000">
    <property type="entry name" value="Transl_B-barrel_sf"/>
</dbReference>
<dbReference type="Pfam" id="PF00009">
    <property type="entry name" value="GTP_EFTU"/>
    <property type="match status" value="1"/>
</dbReference>
<proteinExistence type="inferred from homology"/>
<feature type="compositionally biased region" description="Basic and acidic residues" evidence="6">
    <location>
        <begin position="37"/>
        <end position="52"/>
    </location>
</feature>
<dbReference type="CDD" id="cd03702">
    <property type="entry name" value="IF2_mtIF2_II"/>
    <property type="match status" value="1"/>
</dbReference>
<keyword evidence="2" id="KW-0396">Initiation factor</keyword>
<evidence type="ECO:0000256" key="2">
    <source>
        <dbReference type="ARBA" id="ARBA00022540"/>
    </source>
</evidence>
<evidence type="ECO:0000256" key="6">
    <source>
        <dbReference type="SAM" id="MobiDB-lite"/>
    </source>
</evidence>
<dbReference type="Gene3D" id="3.40.50.300">
    <property type="entry name" value="P-loop containing nucleotide triphosphate hydrolases"/>
    <property type="match status" value="1"/>
</dbReference>
<keyword evidence="4" id="KW-0648">Protein biosynthesis</keyword>
<dbReference type="PANTHER" id="PTHR43381:SF5">
    <property type="entry name" value="TR-TYPE G DOMAIN-CONTAINING PROTEIN"/>
    <property type="match status" value="1"/>
</dbReference>
<keyword evidence="3" id="KW-0547">Nucleotide-binding</keyword>
<dbReference type="Pfam" id="PF04760">
    <property type="entry name" value="IF2_N"/>
    <property type="match status" value="1"/>
</dbReference>
<dbReference type="NCBIfam" id="TIGR00231">
    <property type="entry name" value="small_GTP"/>
    <property type="match status" value="1"/>
</dbReference>
<name>A0A382EKL3_9ZZZZ</name>
<feature type="domain" description="Tr-type G" evidence="7">
    <location>
        <begin position="256"/>
        <end position="426"/>
    </location>
</feature>
<evidence type="ECO:0000259" key="7">
    <source>
        <dbReference type="PROSITE" id="PS51722"/>
    </source>
</evidence>
<gene>
    <name evidence="8" type="ORF">METZ01_LOCUS203271</name>
</gene>
<dbReference type="GO" id="GO:0003743">
    <property type="term" value="F:translation initiation factor activity"/>
    <property type="evidence" value="ECO:0007669"/>
    <property type="project" value="UniProtKB-KW"/>
</dbReference>
<dbReference type="GO" id="GO:0005737">
    <property type="term" value="C:cytoplasm"/>
    <property type="evidence" value="ECO:0007669"/>
    <property type="project" value="TreeGrafter"/>
</dbReference>
<organism evidence="8">
    <name type="scientific">marine metagenome</name>
    <dbReference type="NCBI Taxonomy" id="408172"/>
    <lineage>
        <taxon>unclassified sequences</taxon>
        <taxon>metagenomes</taxon>
        <taxon>ecological metagenomes</taxon>
    </lineage>
</organism>
<comment type="similarity">
    <text evidence="1">Belongs to the TRAFAC class translation factor GTPase superfamily. Classic translation factor GTPase family. IF-2 subfamily.</text>
</comment>
<feature type="compositionally biased region" description="Basic and acidic residues" evidence="6">
    <location>
        <begin position="60"/>
        <end position="69"/>
    </location>
</feature>
<dbReference type="InterPro" id="IPR044145">
    <property type="entry name" value="IF2_II"/>
</dbReference>
<dbReference type="AlphaFoldDB" id="A0A382EKL3"/>
<dbReference type="EMBL" id="UINC01044664">
    <property type="protein sequence ID" value="SVB50417.1"/>
    <property type="molecule type" value="Genomic_DNA"/>
</dbReference>
<dbReference type="InterPro" id="IPR000795">
    <property type="entry name" value="T_Tr_GTP-bd_dom"/>
</dbReference>
<dbReference type="PROSITE" id="PS51722">
    <property type="entry name" value="G_TR_2"/>
    <property type="match status" value="1"/>
</dbReference>
<reference evidence="8" key="1">
    <citation type="submission" date="2018-05" db="EMBL/GenBank/DDBJ databases">
        <authorList>
            <person name="Lanie J.A."/>
            <person name="Ng W.-L."/>
            <person name="Kazmierczak K.M."/>
            <person name="Andrzejewski T.M."/>
            <person name="Davidsen T.M."/>
            <person name="Wayne K.J."/>
            <person name="Tettelin H."/>
            <person name="Glass J.I."/>
            <person name="Rusch D."/>
            <person name="Podicherti R."/>
            <person name="Tsui H.-C.T."/>
            <person name="Winkler M.E."/>
        </authorList>
    </citation>
    <scope>NUCLEOTIDE SEQUENCE</scope>
</reference>
<dbReference type="InterPro" id="IPR006847">
    <property type="entry name" value="IF2_N"/>
</dbReference>
<evidence type="ECO:0000256" key="3">
    <source>
        <dbReference type="ARBA" id="ARBA00022741"/>
    </source>
</evidence>
<evidence type="ECO:0000256" key="5">
    <source>
        <dbReference type="ARBA" id="ARBA00023134"/>
    </source>
</evidence>
<sequence>MEEKKIEKKKKKLTLTISSNKPHSVPHYTYGKQKKSVVIEKRHSRKGNERKFYGRSSNLRKPESADRVKSKSSGDFTLKKPPINRNVEIRKIAEERATKRFKNLKEDILVSKKGSSGKNKGSSSRREHKLTVAKALDDNAMEGRERSLASVRRARLKEKKNQDTENKKIETKKIVHEVNIPNKITIQELSNRMAMQASGIIKHLLGMGVVATINHTIDADTAEYLVKEFGNIPIREKKPDLNTQQLDSKKGENLKPRAPIVTVMGHVDHGKTSLLDSLRKTNVVAQEHGSITQHIGAYKITTEVGKSITFIDTPGHAAFTEMRARGSKVTDIVVLVVAADDGVKPQTIEAIEHAKAAKVPIIVAINKCDLPGANIQKVKNELLQYELIAEELSGDTLFAEVSATTKKNLDKLKENIILQTDLLDLKADYDTSASGVILESRIDKGMGPVSTVLVTNGSLKKGDFFVSGNTWGKIRAMLNDEGQNIDLAIPSTPVEILGINS</sequence>
<dbReference type="NCBIfam" id="TIGR00487">
    <property type="entry name" value="IF-2"/>
    <property type="match status" value="1"/>
</dbReference>
<dbReference type="InterPro" id="IPR027417">
    <property type="entry name" value="P-loop_NTPase"/>
</dbReference>
<dbReference type="InterPro" id="IPR005225">
    <property type="entry name" value="Small_GTP-bd"/>
</dbReference>
<keyword evidence="5" id="KW-0342">GTP-binding</keyword>
<dbReference type="Gene3D" id="2.40.30.10">
    <property type="entry name" value="Translation factors"/>
    <property type="match status" value="1"/>
</dbReference>
<evidence type="ECO:0000313" key="8">
    <source>
        <dbReference type="EMBL" id="SVB50417.1"/>
    </source>
</evidence>
<dbReference type="InterPro" id="IPR053905">
    <property type="entry name" value="EF-G-like_DII"/>
</dbReference>
<dbReference type="InterPro" id="IPR015760">
    <property type="entry name" value="TIF_IF2"/>
</dbReference>
<dbReference type="GO" id="GO:0003924">
    <property type="term" value="F:GTPase activity"/>
    <property type="evidence" value="ECO:0007669"/>
    <property type="project" value="InterPro"/>
</dbReference>
<evidence type="ECO:0000256" key="1">
    <source>
        <dbReference type="ARBA" id="ARBA00007733"/>
    </source>
</evidence>
<dbReference type="FunFam" id="3.40.50.300:FF:000019">
    <property type="entry name" value="Translation initiation factor IF-2"/>
    <property type="match status" value="1"/>
</dbReference>
<dbReference type="PANTHER" id="PTHR43381">
    <property type="entry name" value="TRANSLATION INITIATION FACTOR IF-2-RELATED"/>
    <property type="match status" value="1"/>
</dbReference>
<dbReference type="SUPFAM" id="SSF52540">
    <property type="entry name" value="P-loop containing nucleoside triphosphate hydrolases"/>
    <property type="match status" value="1"/>
</dbReference>
<dbReference type="InterPro" id="IPR000178">
    <property type="entry name" value="TF_IF2_bacterial-like"/>
</dbReference>
<dbReference type="Pfam" id="PF22042">
    <property type="entry name" value="EF-G_D2"/>
    <property type="match status" value="1"/>
</dbReference>
<dbReference type="GO" id="GO:0005525">
    <property type="term" value="F:GTP binding"/>
    <property type="evidence" value="ECO:0007669"/>
    <property type="project" value="UniProtKB-KW"/>
</dbReference>
<protein>
    <recommendedName>
        <fullName evidence="7">Tr-type G domain-containing protein</fullName>
    </recommendedName>
</protein>
<dbReference type="CDD" id="cd01887">
    <property type="entry name" value="IF2_eIF5B"/>
    <property type="match status" value="1"/>
</dbReference>
<accession>A0A382EKL3</accession>
<evidence type="ECO:0000256" key="4">
    <source>
        <dbReference type="ARBA" id="ARBA00022917"/>
    </source>
</evidence>
<feature type="region of interest" description="Disordered" evidence="6">
    <location>
        <begin position="1"/>
        <end position="79"/>
    </location>
</feature>
<dbReference type="SUPFAM" id="SSF50447">
    <property type="entry name" value="Translation proteins"/>
    <property type="match status" value="1"/>
</dbReference>